<evidence type="ECO:0008006" key="3">
    <source>
        <dbReference type="Google" id="ProtNLM"/>
    </source>
</evidence>
<keyword evidence="2" id="KW-1185">Reference proteome</keyword>
<evidence type="ECO:0000313" key="2">
    <source>
        <dbReference type="Proteomes" id="UP001159364"/>
    </source>
</evidence>
<accession>A0AAV8S4J6</accession>
<protein>
    <recommendedName>
        <fullName evidence="3">NADP-dependent oxidoreductase domain-containing protein</fullName>
    </recommendedName>
</protein>
<dbReference type="Gene3D" id="3.20.20.100">
    <property type="entry name" value="NADP-dependent oxidoreductase domain"/>
    <property type="match status" value="1"/>
</dbReference>
<reference evidence="1 2" key="1">
    <citation type="submission" date="2021-09" db="EMBL/GenBank/DDBJ databases">
        <title>Genomic insights and catalytic innovation underlie evolution of tropane alkaloids biosynthesis.</title>
        <authorList>
            <person name="Wang Y.-J."/>
            <person name="Tian T."/>
            <person name="Huang J.-P."/>
            <person name="Huang S.-X."/>
        </authorList>
    </citation>
    <scope>NUCLEOTIDE SEQUENCE [LARGE SCALE GENOMIC DNA]</scope>
    <source>
        <strain evidence="1">KIB-2018</strain>
        <tissue evidence="1">Leaf</tissue>
    </source>
</reference>
<organism evidence="1 2">
    <name type="scientific">Erythroxylum novogranatense</name>
    <dbReference type="NCBI Taxonomy" id="1862640"/>
    <lineage>
        <taxon>Eukaryota</taxon>
        <taxon>Viridiplantae</taxon>
        <taxon>Streptophyta</taxon>
        <taxon>Embryophyta</taxon>
        <taxon>Tracheophyta</taxon>
        <taxon>Spermatophyta</taxon>
        <taxon>Magnoliopsida</taxon>
        <taxon>eudicotyledons</taxon>
        <taxon>Gunneridae</taxon>
        <taxon>Pentapetalae</taxon>
        <taxon>rosids</taxon>
        <taxon>fabids</taxon>
        <taxon>Malpighiales</taxon>
        <taxon>Erythroxylaceae</taxon>
        <taxon>Erythroxylum</taxon>
    </lineage>
</organism>
<comment type="caution">
    <text evidence="1">The sequence shown here is derived from an EMBL/GenBank/DDBJ whole genome shotgun (WGS) entry which is preliminary data.</text>
</comment>
<dbReference type="SUPFAM" id="SSF51430">
    <property type="entry name" value="NAD(P)-linked oxidoreductase"/>
    <property type="match status" value="1"/>
</dbReference>
<dbReference type="InterPro" id="IPR036812">
    <property type="entry name" value="NAD(P)_OxRdtase_dom_sf"/>
</dbReference>
<sequence length="102" mass="11155">MASDIRSSNRASRAKIPSASGVAKFESGVVGTVVEFAIKNGYRHIDCAKVYNNEKEATCGIHCIGRGNYFTEVNVGGSKYALGDAQVARLSDFGRKRYHFLY</sequence>
<dbReference type="AlphaFoldDB" id="A0AAV8S4J6"/>
<dbReference type="Proteomes" id="UP001159364">
    <property type="component" value="Unassembled WGS sequence"/>
</dbReference>
<name>A0AAV8S4J6_9ROSI</name>
<evidence type="ECO:0000313" key="1">
    <source>
        <dbReference type="EMBL" id="KAJ8747099.1"/>
    </source>
</evidence>
<gene>
    <name evidence="1" type="ORF">K2173_008898</name>
</gene>
<proteinExistence type="predicted"/>
<dbReference type="EMBL" id="JAIWQS010000238">
    <property type="protein sequence ID" value="KAJ8747099.1"/>
    <property type="molecule type" value="Genomic_DNA"/>
</dbReference>